<evidence type="ECO:0000256" key="1">
    <source>
        <dbReference type="SAM" id="MobiDB-lite"/>
    </source>
</evidence>
<feature type="compositionally biased region" description="Basic residues" evidence="1">
    <location>
        <begin position="210"/>
        <end position="220"/>
    </location>
</feature>
<feature type="non-terminal residue" evidence="2">
    <location>
        <position position="1"/>
    </location>
</feature>
<feature type="compositionally biased region" description="Low complexity" evidence="1">
    <location>
        <begin position="256"/>
        <end position="269"/>
    </location>
</feature>
<feature type="compositionally biased region" description="Low complexity" evidence="1">
    <location>
        <begin position="1"/>
        <end position="13"/>
    </location>
</feature>
<keyword evidence="3" id="KW-1185">Reference proteome</keyword>
<protein>
    <submittedName>
        <fullName evidence="2">Uncharacterized protein</fullName>
    </submittedName>
</protein>
<dbReference type="EMBL" id="NIVC01001008">
    <property type="protein sequence ID" value="PAA73532.1"/>
    <property type="molecule type" value="Genomic_DNA"/>
</dbReference>
<feature type="compositionally biased region" description="Low complexity" evidence="1">
    <location>
        <begin position="189"/>
        <end position="204"/>
    </location>
</feature>
<evidence type="ECO:0000313" key="2">
    <source>
        <dbReference type="EMBL" id="PAA73532.1"/>
    </source>
</evidence>
<feature type="region of interest" description="Disordered" evidence="1">
    <location>
        <begin position="103"/>
        <end position="269"/>
    </location>
</feature>
<dbReference type="AlphaFoldDB" id="A0A267FKL6"/>
<feature type="region of interest" description="Disordered" evidence="1">
    <location>
        <begin position="1"/>
        <end position="59"/>
    </location>
</feature>
<feature type="compositionally biased region" description="Pro residues" evidence="1">
    <location>
        <begin position="148"/>
        <end position="157"/>
    </location>
</feature>
<dbReference type="Proteomes" id="UP000215902">
    <property type="component" value="Unassembled WGS sequence"/>
</dbReference>
<evidence type="ECO:0000313" key="3">
    <source>
        <dbReference type="Proteomes" id="UP000215902"/>
    </source>
</evidence>
<reference evidence="2 3" key="1">
    <citation type="submission" date="2017-06" db="EMBL/GenBank/DDBJ databases">
        <title>A platform for efficient transgenesis in Macrostomum lignano, a flatworm model organism for stem cell research.</title>
        <authorList>
            <person name="Berezikov E."/>
        </authorList>
    </citation>
    <scope>NUCLEOTIDE SEQUENCE [LARGE SCALE GENOMIC DNA]</scope>
    <source>
        <strain evidence="2">DV1</strain>
        <tissue evidence="2">Whole organism</tissue>
    </source>
</reference>
<organism evidence="2 3">
    <name type="scientific">Macrostomum lignano</name>
    <dbReference type="NCBI Taxonomy" id="282301"/>
    <lineage>
        <taxon>Eukaryota</taxon>
        <taxon>Metazoa</taxon>
        <taxon>Spiralia</taxon>
        <taxon>Lophotrochozoa</taxon>
        <taxon>Platyhelminthes</taxon>
        <taxon>Rhabditophora</taxon>
        <taxon>Macrostomorpha</taxon>
        <taxon>Macrostomida</taxon>
        <taxon>Macrostomidae</taxon>
        <taxon>Macrostomum</taxon>
    </lineage>
</organism>
<comment type="caution">
    <text evidence="2">The sequence shown here is derived from an EMBL/GenBank/DDBJ whole genome shotgun (WGS) entry which is preliminary data.</text>
</comment>
<sequence length="269" mass="28010">AGGFPRRLSTLPPLTRPPPAGVVDSWRPLPPIRRAQTRPVRRCRRSAAKARGLGTPACSHPGATGAACNPLATAAACDPLATAAACDPLATAAACDPLATAAAPQPPVVDGSSTVAPLPWRPPPVNPGLGSGDEERPPPRPGCSSRLCPPPALPLHPHPAHSCPAASLRATASQPGLRRRLGRFRPAGRGRLSSTSAAARPPATVNCRPQWRRLSHRHRQPSPGGRPGRRYSRSRPGSRPPAGRRSRPASRPPAAHPLAAGHPRPAARR</sequence>
<proteinExistence type="predicted"/>
<gene>
    <name evidence="2" type="ORF">BOX15_Mlig000485g1</name>
</gene>
<accession>A0A267FKL6</accession>
<feature type="compositionally biased region" description="Basic residues" evidence="1">
    <location>
        <begin position="177"/>
        <end position="188"/>
    </location>
</feature>
<name>A0A267FKL6_9PLAT</name>
<feature type="compositionally biased region" description="Basic residues" evidence="1">
    <location>
        <begin position="35"/>
        <end position="48"/>
    </location>
</feature>